<evidence type="ECO:0000313" key="3">
    <source>
        <dbReference type="Proteomes" id="UP000694886"/>
    </source>
</evidence>
<comment type="similarity">
    <text evidence="1">Belongs to the dynein light chain family.</text>
</comment>
<dbReference type="InterPro" id="IPR037177">
    <property type="entry name" value="DLC_sf"/>
</dbReference>
<dbReference type="RefSeq" id="XP_007021423.2">
    <property type="nucleotide sequence ID" value="XM_007021361.2"/>
</dbReference>
<dbReference type="PANTHER" id="PTHR11886:SF49">
    <property type="entry name" value="DYNEIN LIGHT CHAIN"/>
    <property type="match status" value="1"/>
</dbReference>
<evidence type="ECO:0000256" key="1">
    <source>
        <dbReference type="RuleBase" id="RU365010"/>
    </source>
</evidence>
<dbReference type="Proteomes" id="UP000694886">
    <property type="component" value="Chromosome 7"/>
</dbReference>
<evidence type="ECO:0000313" key="4">
    <source>
        <dbReference type="RefSeq" id="XP_007021423.2"/>
    </source>
</evidence>
<organism evidence="3 4">
    <name type="scientific">Theobroma cacao</name>
    <name type="common">Cacao</name>
    <name type="synonym">Cocoa</name>
    <dbReference type="NCBI Taxonomy" id="3641"/>
    <lineage>
        <taxon>Eukaryota</taxon>
        <taxon>Viridiplantae</taxon>
        <taxon>Streptophyta</taxon>
        <taxon>Embryophyta</taxon>
        <taxon>Tracheophyta</taxon>
        <taxon>Spermatophyta</taxon>
        <taxon>Magnoliopsida</taxon>
        <taxon>eudicotyledons</taxon>
        <taxon>Gunneridae</taxon>
        <taxon>Pentapetalae</taxon>
        <taxon>rosids</taxon>
        <taxon>malvids</taxon>
        <taxon>Malvales</taxon>
        <taxon>Malvaceae</taxon>
        <taxon>Byttnerioideae</taxon>
        <taxon>Theobroma</taxon>
    </lineage>
</organism>
<sequence>MENSQSLKGKQELKRSFPSKIRHGTKEKSPMEGVKLAAIAISLNVRLRSSDMPICMQEHALRCSRQLLDSAPKPRPNLTHLARAIKKEFDSAYGPAWHCVIGTSFGSFVTHSAGGFVYFSIDSLSILLFKTEVELVTEEKEGQRL</sequence>
<evidence type="ECO:0000256" key="2">
    <source>
        <dbReference type="SAM" id="MobiDB-lite"/>
    </source>
</evidence>
<feature type="region of interest" description="Disordered" evidence="2">
    <location>
        <begin position="1"/>
        <end position="28"/>
    </location>
</feature>
<dbReference type="Gramene" id="Tc07v2_t006990.1">
    <property type="protein sequence ID" value="Tc07v2_p006990.1"/>
    <property type="gene ID" value="Tc07v2_g006990"/>
</dbReference>
<dbReference type="GeneID" id="18593936"/>
<dbReference type="Gene3D" id="3.30.740.10">
    <property type="entry name" value="Protein Inhibitor Of Neuronal Nitric Oxide Synthase"/>
    <property type="match status" value="1"/>
</dbReference>
<dbReference type="Pfam" id="PF01221">
    <property type="entry name" value="Dynein_light"/>
    <property type="match status" value="1"/>
</dbReference>
<keyword evidence="1" id="KW-0243">Dynein</keyword>
<protein>
    <recommendedName>
        <fullName evidence="1">Dynein light chain</fullName>
    </recommendedName>
</protein>
<comment type="subcellular location">
    <subcellularLocation>
        <location evidence="1">Cytoplasm</location>
        <location evidence="1">Cytoskeleton</location>
    </subcellularLocation>
</comment>
<dbReference type="KEGG" id="tcc:18593936"/>
<dbReference type="GO" id="GO:0007017">
    <property type="term" value="P:microtubule-based process"/>
    <property type="evidence" value="ECO:0007669"/>
    <property type="project" value="InterPro"/>
</dbReference>
<reference evidence="3" key="1">
    <citation type="journal article" date="1997" name="Nucleic Acids Res.">
        <title>tRNAscan-SE: a program for improved detection of transfer RNA genes in genomic sequence.</title>
        <authorList>
            <person name="Lowe T.M."/>
            <person name="Eddy S.R."/>
        </authorList>
    </citation>
    <scope>NUCLEOTIDE SEQUENCE [LARGE SCALE GENOMIC DNA]</scope>
    <source>
        <strain evidence="3">r\B97-61/B2</strain>
    </source>
</reference>
<dbReference type="SUPFAM" id="SSF54648">
    <property type="entry name" value="DLC"/>
    <property type="match status" value="1"/>
</dbReference>
<reference evidence="4" key="2">
    <citation type="submission" date="2025-08" db="UniProtKB">
        <authorList>
            <consortium name="RefSeq"/>
        </authorList>
    </citation>
    <scope>IDENTIFICATION</scope>
</reference>
<keyword evidence="1" id="KW-0206">Cytoskeleton</keyword>
<accession>A0AB32UXJ3</accession>
<dbReference type="InterPro" id="IPR001372">
    <property type="entry name" value="Dynein_light_chain_typ-1/2"/>
</dbReference>
<keyword evidence="1" id="KW-0963">Cytoplasm</keyword>
<dbReference type="GO" id="GO:0005874">
    <property type="term" value="C:microtubule"/>
    <property type="evidence" value="ECO:0007669"/>
    <property type="project" value="UniProtKB-KW"/>
</dbReference>
<proteinExistence type="inferred from homology"/>
<dbReference type="SMART" id="SM01375">
    <property type="entry name" value="Dynein_light"/>
    <property type="match status" value="1"/>
</dbReference>
<dbReference type="AlphaFoldDB" id="A0AB32UXJ3"/>
<dbReference type="FunFam" id="3.30.740.10:FF:000003">
    <property type="entry name" value="Dynein light chain"/>
    <property type="match status" value="1"/>
</dbReference>
<dbReference type="GO" id="GO:0030286">
    <property type="term" value="C:dynein complex"/>
    <property type="evidence" value="ECO:0007669"/>
    <property type="project" value="UniProtKB-KW"/>
</dbReference>
<gene>
    <name evidence="4" type="primary">LOC18593936</name>
</gene>
<dbReference type="CDD" id="cd21452">
    <property type="entry name" value="DLC-like_DYNLL1_DYNLL2"/>
    <property type="match status" value="1"/>
</dbReference>
<dbReference type="PANTHER" id="PTHR11886">
    <property type="entry name" value="DYNEIN LIGHT CHAIN"/>
    <property type="match status" value="1"/>
</dbReference>
<keyword evidence="1" id="KW-0505">Motor protein</keyword>
<name>A0AB32UXJ3_THECC</name>
<keyword evidence="1" id="KW-0493">Microtubule</keyword>